<keyword evidence="1" id="KW-1133">Transmembrane helix</keyword>
<dbReference type="PANTHER" id="PTHR28092">
    <property type="entry name" value="FACTOR-INDUCED GENE 1 PROTEIN"/>
    <property type="match status" value="1"/>
</dbReference>
<gene>
    <name evidence="2" type="ORF">VTL71DRAFT_4064</name>
</gene>
<keyword evidence="3" id="KW-1185">Reference proteome</keyword>
<accession>A0ABR4C6L8</accession>
<sequence>MAISRFHTGWRRLIPFAGSHHVLMALLIFSMVLLSIMIAGCTTSGNLQNVYILSLSYVATTDISTSPSPLQLNPNITTAFSQFVSTHRPMKVRVSYFGMCISQESSQWMCAGNAGTLSSMIKLYGNSKSGEQDPLNLIWIAGKFKDEMLFSGLLLTAVPLAFVSILLLATWPNWHEETDDAGSEREVKPFPSRLTANVTIGMLTLGSLFCFISVLLQHVASATGSVMTEALSYSTVKGTIGTTSMVLGWGGSLLYTITLAGLVVMSVAMSRPIDDSSSNSGSSMSLVED</sequence>
<reference evidence="2 3" key="1">
    <citation type="journal article" date="2024" name="Commun. Biol.">
        <title>Comparative genomic analysis of thermophilic fungi reveals convergent evolutionary adaptations and gene losses.</title>
        <authorList>
            <person name="Steindorff A.S."/>
            <person name="Aguilar-Pontes M.V."/>
            <person name="Robinson A.J."/>
            <person name="Andreopoulos B."/>
            <person name="LaButti K."/>
            <person name="Kuo A."/>
            <person name="Mondo S."/>
            <person name="Riley R."/>
            <person name="Otillar R."/>
            <person name="Haridas S."/>
            <person name="Lipzen A."/>
            <person name="Grimwood J."/>
            <person name="Schmutz J."/>
            <person name="Clum A."/>
            <person name="Reid I.D."/>
            <person name="Moisan M.C."/>
            <person name="Butler G."/>
            <person name="Nguyen T.T.M."/>
            <person name="Dewar K."/>
            <person name="Conant G."/>
            <person name="Drula E."/>
            <person name="Henrissat B."/>
            <person name="Hansel C."/>
            <person name="Singer S."/>
            <person name="Hutchinson M.I."/>
            <person name="de Vries R.P."/>
            <person name="Natvig D.O."/>
            <person name="Powell A.J."/>
            <person name="Tsang A."/>
            <person name="Grigoriev I.V."/>
        </authorList>
    </citation>
    <scope>NUCLEOTIDE SEQUENCE [LARGE SCALE GENOMIC DNA]</scope>
    <source>
        <strain evidence="2 3">CBS 494.80</strain>
    </source>
</reference>
<organism evidence="2 3">
    <name type="scientific">Oculimacula yallundae</name>
    <dbReference type="NCBI Taxonomy" id="86028"/>
    <lineage>
        <taxon>Eukaryota</taxon>
        <taxon>Fungi</taxon>
        <taxon>Dikarya</taxon>
        <taxon>Ascomycota</taxon>
        <taxon>Pezizomycotina</taxon>
        <taxon>Leotiomycetes</taxon>
        <taxon>Helotiales</taxon>
        <taxon>Ploettnerulaceae</taxon>
        <taxon>Oculimacula</taxon>
    </lineage>
</organism>
<keyword evidence="1" id="KW-0812">Transmembrane</keyword>
<evidence type="ECO:0000313" key="2">
    <source>
        <dbReference type="EMBL" id="KAL2064924.1"/>
    </source>
</evidence>
<feature type="transmembrane region" description="Helical" evidence="1">
    <location>
        <begin position="246"/>
        <end position="269"/>
    </location>
</feature>
<dbReference type="InterPro" id="IPR033481">
    <property type="entry name" value="Dni1/Fig1"/>
</dbReference>
<evidence type="ECO:0008006" key="4">
    <source>
        <dbReference type="Google" id="ProtNLM"/>
    </source>
</evidence>
<keyword evidence="1" id="KW-0472">Membrane</keyword>
<dbReference type="EMBL" id="JAZHXI010000013">
    <property type="protein sequence ID" value="KAL2064924.1"/>
    <property type="molecule type" value="Genomic_DNA"/>
</dbReference>
<comment type="caution">
    <text evidence="2">The sequence shown here is derived from an EMBL/GenBank/DDBJ whole genome shotgun (WGS) entry which is preliminary data.</text>
</comment>
<evidence type="ECO:0000256" key="1">
    <source>
        <dbReference type="SAM" id="Phobius"/>
    </source>
</evidence>
<protein>
    <recommendedName>
        <fullName evidence="4">Membrane fusion mating protein FIG1</fullName>
    </recommendedName>
</protein>
<name>A0ABR4C6L8_9HELO</name>
<feature type="transmembrane region" description="Helical" evidence="1">
    <location>
        <begin position="194"/>
        <end position="216"/>
    </location>
</feature>
<feature type="transmembrane region" description="Helical" evidence="1">
    <location>
        <begin position="153"/>
        <end position="174"/>
    </location>
</feature>
<evidence type="ECO:0000313" key="3">
    <source>
        <dbReference type="Proteomes" id="UP001595075"/>
    </source>
</evidence>
<proteinExistence type="predicted"/>
<dbReference type="Pfam" id="PF12351">
    <property type="entry name" value="Fig1"/>
    <property type="match status" value="1"/>
</dbReference>
<dbReference type="Proteomes" id="UP001595075">
    <property type="component" value="Unassembled WGS sequence"/>
</dbReference>
<feature type="transmembrane region" description="Helical" evidence="1">
    <location>
        <begin position="20"/>
        <end position="39"/>
    </location>
</feature>
<dbReference type="PANTHER" id="PTHR28092:SF1">
    <property type="entry name" value="FACTOR-INDUCED GENE 1 PROTEIN"/>
    <property type="match status" value="1"/>
</dbReference>